<keyword evidence="3" id="KW-1133">Transmembrane helix</keyword>
<dbReference type="Pfam" id="PF01551">
    <property type="entry name" value="Peptidase_M23"/>
    <property type="match status" value="1"/>
</dbReference>
<feature type="coiled-coil region" evidence="2">
    <location>
        <begin position="51"/>
        <end position="113"/>
    </location>
</feature>
<feature type="domain" description="M23ase beta-sheet core" evidence="4">
    <location>
        <begin position="1257"/>
        <end position="1354"/>
    </location>
</feature>
<proteinExistence type="predicted"/>
<dbReference type="InterPro" id="IPR010090">
    <property type="entry name" value="Phage_tape_meas"/>
</dbReference>
<dbReference type="Proteomes" id="UP000051589">
    <property type="component" value="Unassembled WGS sequence"/>
</dbReference>
<dbReference type="InterPro" id="IPR016047">
    <property type="entry name" value="M23ase_b-sheet_dom"/>
</dbReference>
<evidence type="ECO:0000313" key="6">
    <source>
        <dbReference type="EMBL" id="KRN01354.1"/>
    </source>
</evidence>
<comment type="caution">
    <text evidence="6">The sequence shown here is derived from an EMBL/GenBank/DDBJ whole genome shotgun (WGS) entry which is preliminary data.</text>
</comment>
<reference evidence="6 7" key="1">
    <citation type="journal article" date="2015" name="Genome Announc.">
        <title>Expanding the biotechnology potential of lactobacilli through comparative genomics of 213 strains and associated genera.</title>
        <authorList>
            <person name="Sun Z."/>
            <person name="Harris H.M."/>
            <person name="McCann A."/>
            <person name="Guo C."/>
            <person name="Argimon S."/>
            <person name="Zhang W."/>
            <person name="Yang X."/>
            <person name="Jeffery I.B."/>
            <person name="Cooney J.C."/>
            <person name="Kagawa T.F."/>
            <person name="Liu W."/>
            <person name="Song Y."/>
            <person name="Salvetti E."/>
            <person name="Wrobel A."/>
            <person name="Rasinkangas P."/>
            <person name="Parkhill J."/>
            <person name="Rea M.C."/>
            <person name="O'Sullivan O."/>
            <person name="Ritari J."/>
            <person name="Douillard F.P."/>
            <person name="Paul Ross R."/>
            <person name="Yang R."/>
            <person name="Briner A.E."/>
            <person name="Felis G.E."/>
            <person name="de Vos W.M."/>
            <person name="Barrangou R."/>
            <person name="Klaenhammer T.R."/>
            <person name="Caufield P.W."/>
            <person name="Cui Y."/>
            <person name="Zhang H."/>
            <person name="O'Toole P.W."/>
        </authorList>
    </citation>
    <scope>NUCLEOTIDE SEQUENCE [LARGE SCALE GENOMIC DNA]</scope>
    <source>
        <strain evidence="6 7">DSM 21775</strain>
    </source>
</reference>
<dbReference type="Gene3D" id="2.70.70.10">
    <property type="entry name" value="Glucose Permease (Domain IIA)"/>
    <property type="match status" value="1"/>
</dbReference>
<dbReference type="Gene3D" id="1.20.120.20">
    <property type="entry name" value="Apolipoprotein"/>
    <property type="match status" value="1"/>
</dbReference>
<keyword evidence="3" id="KW-0472">Membrane</keyword>
<dbReference type="SUPFAM" id="SSF57997">
    <property type="entry name" value="Tropomyosin"/>
    <property type="match status" value="1"/>
</dbReference>
<dbReference type="Gene3D" id="1.10.287.1490">
    <property type="match status" value="1"/>
</dbReference>
<name>A0A0R2DMG3_9LACO</name>
<dbReference type="RefSeq" id="WP_162257440.1">
    <property type="nucleotide sequence ID" value="NZ_AYZH01000025.1"/>
</dbReference>
<organism evidence="6 7">
    <name type="scientific">Levilactobacillus senmaizukei DSM 21775 = NBRC 103853</name>
    <dbReference type="NCBI Taxonomy" id="1423803"/>
    <lineage>
        <taxon>Bacteria</taxon>
        <taxon>Bacillati</taxon>
        <taxon>Bacillota</taxon>
        <taxon>Bacilli</taxon>
        <taxon>Lactobacillales</taxon>
        <taxon>Lactobacillaceae</taxon>
        <taxon>Levilactobacillus</taxon>
    </lineage>
</organism>
<dbReference type="PATRIC" id="fig|1423803.3.peg.1130"/>
<evidence type="ECO:0000259" key="4">
    <source>
        <dbReference type="Pfam" id="PF01551"/>
    </source>
</evidence>
<dbReference type="SUPFAM" id="SSF53955">
    <property type="entry name" value="Lysozyme-like"/>
    <property type="match status" value="1"/>
</dbReference>
<dbReference type="CDD" id="cd13402">
    <property type="entry name" value="LT_TF-like"/>
    <property type="match status" value="1"/>
</dbReference>
<keyword evidence="3" id="KW-0812">Transmembrane</keyword>
<feature type="transmembrane region" description="Helical" evidence="3">
    <location>
        <begin position="675"/>
        <end position="697"/>
    </location>
</feature>
<dbReference type="CDD" id="cd12797">
    <property type="entry name" value="M23_peptidase"/>
    <property type="match status" value="1"/>
</dbReference>
<evidence type="ECO:0000313" key="7">
    <source>
        <dbReference type="Proteomes" id="UP000051589"/>
    </source>
</evidence>
<gene>
    <name evidence="6" type="ORF">FD13_GL001114</name>
</gene>
<sequence>MATEVKLDTVSAASSLKTLNNAIKATTNEWKANEISLKSAKDSLGAAQAKYEGLGKTMQALQAKIDKLKERQASLDTSTTKGSDNYARLSKDLANAENKMASLTAQQGRAKKSVDYYQSGLADLQERYKSITSVSKSYVDALENQGNKAQAGRAKLNGLRESYRNLSDQLKIQQTELAKLKTSSGGASEAYNKQLVRVNQTTASMAKQKTEIGRLAGKYGTMSSSMAKMSDGAAKARHRIANIGQAFKGAAITAAAGLTSLGAATIAGAKKATNLNKVYQVNQNLLVTSGEKARKAISQVSKMQRDGAKYSVKYGVAQQEIAEQYQDLIKRGHTGAEAIAVMKSELQASVASGDDFKDVIKVSSQAIEAFGMKTNNTAKMMKNTKRVVNDLAYASDVTATDFHSLGKGMEYVGDTAKNAGFSIEQTSAAMGELSNHGMEADKAGTGLRKVITSLASPTNTAMGALKEIGIKSTKIFQDSKGNFKSLPAIFKIIEDHTKKLGGADKADVFKRIFGQTGMQAAQVLAKYDKSLKKLTGDVTKAGKKGEYVQKLANKNSNNAKMNVERFKMAGQQLQIMMGSKLLPVITRATQDMTKAFNNKDAQKGLTWLIGGVARLASGLLKIIEFTSKHTKTIAAFGIALGSVLAVSKIARFIAATTEAIDVIKNFTIVQKALNSAFLTNPIVLAVAAIVALGVAFYEAYKHIKPFRDAVNGVASAIGKWAKGAFKSAKKALSSFGKTVKNVMKGIGKFFTGKLGWEQAIGKAIGKMVKSAQKAFKPVTNVFKAFIKDVQAIFKGFAKVLEYAMVIPIAFVVGLSIIAWRKIKKPVMSVVKAIKSGVSKGFKAVSKVVSSIWKGITSKTKRSWNLVYKYVISPVAKVYKAVTKYIGKLVTKTISKAWKTIKSLTHRAWLLVKKYIVNPVKYIWKIIKKYIIKNIVKGITNTWDTIKDLTHDAWLLIKKYTVNPVISAYKTVSKWIKKLLKTITNVLGRIKKVWNGIWNSISDTFKGIWKNIKSIAQNGINDVISILNTGIGGIDSVIHAFGGKKKAIGTISKVHLATGTGLFSNQRKAITKPTMAVLNDGNDSPETGNKEAVFLPNGQSGIAQGRNTQAMLPAGTEVLNASETKLFMGMQGITHFAKGSSNWFGSLMSGIGSGIGDVSGWLVKKTTELKKFFTTAEKIIAHPIKSLDSMFNYTKAGAGVVKDITKGMFNNVKKQAGNWWSSLWSMVDLDGGSAGGNWRHNPGLSETNGFGASRSFGSHDGVDFSGPLGSAIRAVHGGTVTHVGRPLHSWPYSQLGDVITVASNDGWQEIYQEFGGMNNVKVGTGDVIKTGQRIATLGHLNGAGSGSHVHIGVSHGSLWDHGGSSTKGWYDVTKMHGKSDGSSKSSKQSGNIKGIKSQVGSGFFKFMDKLANMFSSIGGSGGASYGGASMIEKAAKTMHVKLSAGELATIKATIMHESGGNAKVLQKVHDINSASGHPAKGLLQFVPSTFSAYAVKGHKNILSAYDQLLAMFNDSNWRSDVHTNGWAPSGHRRYANGGISRFEKLAHISEGNKTESIVPWDITKRARAYQIMDTTMKEFAKTDKPQQSTAQSAQSTDLSKLIKQGKEIIGLMAELISGQQNPVPAVVSANDVYSGYNRVKTKKDVSRNLGRGNVNGIQ</sequence>
<keyword evidence="7" id="KW-1185">Reference proteome</keyword>
<evidence type="ECO:0000256" key="2">
    <source>
        <dbReference type="SAM" id="Coils"/>
    </source>
</evidence>
<evidence type="ECO:0000259" key="5">
    <source>
        <dbReference type="Pfam" id="PF10145"/>
    </source>
</evidence>
<keyword evidence="2" id="KW-0175">Coiled coil</keyword>
<dbReference type="PANTHER" id="PTHR37813">
    <property type="entry name" value="FELS-2 PROPHAGE PROTEIN"/>
    <property type="match status" value="1"/>
</dbReference>
<evidence type="ECO:0000256" key="3">
    <source>
        <dbReference type="SAM" id="Phobius"/>
    </source>
</evidence>
<accession>A0A0R2DMG3</accession>
<keyword evidence="1" id="KW-1188">Viral release from host cell</keyword>
<feature type="transmembrane region" description="Helical" evidence="3">
    <location>
        <begin position="604"/>
        <end position="623"/>
    </location>
</feature>
<feature type="transmembrane region" description="Helical" evidence="3">
    <location>
        <begin position="635"/>
        <end position="655"/>
    </location>
</feature>
<dbReference type="PANTHER" id="PTHR37813:SF1">
    <property type="entry name" value="FELS-2 PROPHAGE PROTEIN"/>
    <property type="match status" value="1"/>
</dbReference>
<dbReference type="NCBIfam" id="TIGR01760">
    <property type="entry name" value="tape_meas_TP901"/>
    <property type="match status" value="1"/>
</dbReference>
<dbReference type="SUPFAM" id="SSF51261">
    <property type="entry name" value="Duplicated hybrid motif"/>
    <property type="match status" value="1"/>
</dbReference>
<dbReference type="InterPro" id="IPR023346">
    <property type="entry name" value="Lysozyme-like_dom_sf"/>
</dbReference>
<protein>
    <submittedName>
        <fullName evidence="6">Tail protein</fullName>
    </submittedName>
</protein>
<feature type="transmembrane region" description="Helical" evidence="3">
    <location>
        <begin position="799"/>
        <end position="819"/>
    </location>
</feature>
<feature type="coiled-coil region" evidence="2">
    <location>
        <begin position="156"/>
        <end position="183"/>
    </location>
</feature>
<evidence type="ECO:0000256" key="1">
    <source>
        <dbReference type="ARBA" id="ARBA00022612"/>
    </source>
</evidence>
<dbReference type="EMBL" id="AYZH01000025">
    <property type="protein sequence ID" value="KRN01354.1"/>
    <property type="molecule type" value="Genomic_DNA"/>
</dbReference>
<feature type="domain" description="Phage tail tape measure protein" evidence="5">
    <location>
        <begin position="309"/>
        <end position="514"/>
    </location>
</feature>
<dbReference type="InterPro" id="IPR011055">
    <property type="entry name" value="Dup_hybrid_motif"/>
</dbReference>
<dbReference type="STRING" id="1423803.FD13_GL001114"/>
<dbReference type="Pfam" id="PF10145">
    <property type="entry name" value="PhageMin_Tail"/>
    <property type="match status" value="1"/>
</dbReference>